<feature type="chain" id="PRO_5045144229" evidence="1">
    <location>
        <begin position="22"/>
        <end position="255"/>
    </location>
</feature>
<reference evidence="3" key="1">
    <citation type="journal article" date="2019" name="Int. J. Syst. Evol. Microbiol.">
        <title>The Global Catalogue of Microorganisms (GCM) 10K type strain sequencing project: providing services to taxonomists for standard genome sequencing and annotation.</title>
        <authorList>
            <consortium name="The Broad Institute Genomics Platform"/>
            <consortium name="The Broad Institute Genome Sequencing Center for Infectious Disease"/>
            <person name="Wu L."/>
            <person name="Ma J."/>
        </authorList>
    </citation>
    <scope>NUCLEOTIDE SEQUENCE [LARGE SCALE GENOMIC DNA]</scope>
    <source>
        <strain evidence="3">KCTC 32514</strain>
    </source>
</reference>
<dbReference type="InterPro" id="IPR008969">
    <property type="entry name" value="CarboxyPept-like_regulatory"/>
</dbReference>
<organism evidence="2 3">
    <name type="scientific">Psychroserpens luteus</name>
    <dbReference type="NCBI Taxonomy" id="1434066"/>
    <lineage>
        <taxon>Bacteria</taxon>
        <taxon>Pseudomonadati</taxon>
        <taxon>Bacteroidota</taxon>
        <taxon>Flavobacteriia</taxon>
        <taxon>Flavobacteriales</taxon>
        <taxon>Flavobacteriaceae</taxon>
        <taxon>Psychroserpens</taxon>
    </lineage>
</organism>
<sequence>MIKIKCFLFLLIVLFSSEISAQTKDIKGKIIADGDLDRIHVINKTVSKFTITNDLGEFVIPVKQNDTLVISGVQYVPKEILITDIIMQTKAVTINLEDNINLLDEVVVGKILTGNLMTDVENSDAKREMNFYDIGIPGYTGPKKTQSERRLYEAQTGGGIVPLNPLINYITGRTKRLKEQIAREELSIAIEEAKAKFSKLIFEHETFSEVMQNEYFLFCGDDPAFIELSDLGNDIKMLQFLKDKLEAFKVHVEND</sequence>
<gene>
    <name evidence="2" type="ORF">ACFS29_16965</name>
</gene>
<dbReference type="SUPFAM" id="SSF49464">
    <property type="entry name" value="Carboxypeptidase regulatory domain-like"/>
    <property type="match status" value="1"/>
</dbReference>
<dbReference type="EMBL" id="JBHUOS010000014">
    <property type="protein sequence ID" value="MFD2917348.1"/>
    <property type="molecule type" value="Genomic_DNA"/>
</dbReference>
<keyword evidence="1" id="KW-0732">Signal</keyword>
<accession>A0ABW6A061</accession>
<evidence type="ECO:0000313" key="3">
    <source>
        <dbReference type="Proteomes" id="UP001597548"/>
    </source>
</evidence>
<keyword evidence="3" id="KW-1185">Reference proteome</keyword>
<protein>
    <submittedName>
        <fullName evidence="2">Carboxypeptidase-like regulatory domain-containing protein</fullName>
    </submittedName>
</protein>
<feature type="signal peptide" evidence="1">
    <location>
        <begin position="1"/>
        <end position="21"/>
    </location>
</feature>
<proteinExistence type="predicted"/>
<evidence type="ECO:0000313" key="2">
    <source>
        <dbReference type="EMBL" id="MFD2917348.1"/>
    </source>
</evidence>
<name>A0ABW6A061_9FLAO</name>
<comment type="caution">
    <text evidence="2">The sequence shown here is derived from an EMBL/GenBank/DDBJ whole genome shotgun (WGS) entry which is preliminary data.</text>
</comment>
<evidence type="ECO:0000256" key="1">
    <source>
        <dbReference type="SAM" id="SignalP"/>
    </source>
</evidence>
<dbReference type="Proteomes" id="UP001597548">
    <property type="component" value="Unassembled WGS sequence"/>
</dbReference>
<dbReference type="RefSeq" id="WP_194508962.1">
    <property type="nucleotide sequence ID" value="NZ_JADILU010000006.1"/>
</dbReference>